<name>A0ABY4XBQ2_9SPHN</name>
<evidence type="ECO:0000259" key="4">
    <source>
        <dbReference type="PROSITE" id="PS51118"/>
    </source>
</evidence>
<evidence type="ECO:0000256" key="1">
    <source>
        <dbReference type="ARBA" id="ARBA00023015"/>
    </source>
</evidence>
<evidence type="ECO:0000313" key="5">
    <source>
        <dbReference type="EMBL" id="USI74402.1"/>
    </source>
</evidence>
<dbReference type="InterPro" id="IPR036390">
    <property type="entry name" value="WH_DNA-bd_sf"/>
</dbReference>
<keyword evidence="3" id="KW-0804">Transcription</keyword>
<accession>A0ABY4XBQ2</accession>
<protein>
    <submittedName>
        <fullName evidence="5">Helix-turn-helix transcriptional regulator</fullName>
    </submittedName>
</protein>
<dbReference type="InterPro" id="IPR036388">
    <property type="entry name" value="WH-like_DNA-bd_sf"/>
</dbReference>
<keyword evidence="2" id="KW-0238">DNA-binding</keyword>
<keyword evidence="6" id="KW-1185">Reference proteome</keyword>
<dbReference type="PROSITE" id="PS51118">
    <property type="entry name" value="HTH_HXLR"/>
    <property type="match status" value="1"/>
</dbReference>
<dbReference type="SUPFAM" id="SSF46785">
    <property type="entry name" value="Winged helix' DNA-binding domain"/>
    <property type="match status" value="1"/>
</dbReference>
<dbReference type="Gene3D" id="1.10.10.10">
    <property type="entry name" value="Winged helix-like DNA-binding domain superfamily/Winged helix DNA-binding domain"/>
    <property type="match status" value="1"/>
</dbReference>
<gene>
    <name evidence="5" type="ORF">LHA26_08115</name>
</gene>
<evidence type="ECO:0000313" key="6">
    <source>
        <dbReference type="Proteomes" id="UP001056937"/>
    </source>
</evidence>
<dbReference type="InterPro" id="IPR002577">
    <property type="entry name" value="HTH_HxlR"/>
</dbReference>
<organism evidence="5 6">
    <name type="scientific">Sphingomonas morindae</name>
    <dbReference type="NCBI Taxonomy" id="1541170"/>
    <lineage>
        <taxon>Bacteria</taxon>
        <taxon>Pseudomonadati</taxon>
        <taxon>Pseudomonadota</taxon>
        <taxon>Alphaproteobacteria</taxon>
        <taxon>Sphingomonadales</taxon>
        <taxon>Sphingomonadaceae</taxon>
        <taxon>Sphingomonas</taxon>
    </lineage>
</organism>
<reference evidence="5" key="1">
    <citation type="journal article" date="2022" name="Toxins">
        <title>Genomic Analysis of Sphingopyxis sp. USTB-05 for Biodegrading Cyanobacterial Hepatotoxins.</title>
        <authorList>
            <person name="Liu C."/>
            <person name="Xu Q."/>
            <person name="Zhao Z."/>
            <person name="Zhang H."/>
            <person name="Liu X."/>
            <person name="Yin C."/>
            <person name="Liu Y."/>
            <person name="Yan H."/>
        </authorList>
    </citation>
    <scope>NUCLEOTIDE SEQUENCE</scope>
    <source>
        <strain evidence="5">NBD5</strain>
    </source>
</reference>
<dbReference type="Proteomes" id="UP001056937">
    <property type="component" value="Chromosome 1"/>
</dbReference>
<dbReference type="RefSeq" id="WP_252168205.1">
    <property type="nucleotide sequence ID" value="NZ_CP084930.1"/>
</dbReference>
<keyword evidence="1" id="KW-0805">Transcription regulation</keyword>
<feature type="domain" description="HTH hxlR-type" evidence="4">
    <location>
        <begin position="5"/>
        <end position="102"/>
    </location>
</feature>
<dbReference type="Pfam" id="PF01638">
    <property type="entry name" value="HxlR"/>
    <property type="match status" value="1"/>
</dbReference>
<evidence type="ECO:0000256" key="3">
    <source>
        <dbReference type="ARBA" id="ARBA00023163"/>
    </source>
</evidence>
<dbReference type="PANTHER" id="PTHR33204:SF18">
    <property type="entry name" value="TRANSCRIPTIONAL REGULATORY PROTEIN"/>
    <property type="match status" value="1"/>
</dbReference>
<proteinExistence type="predicted"/>
<dbReference type="EMBL" id="CP084930">
    <property type="protein sequence ID" value="USI74402.1"/>
    <property type="molecule type" value="Genomic_DNA"/>
</dbReference>
<dbReference type="PANTHER" id="PTHR33204">
    <property type="entry name" value="TRANSCRIPTIONAL REGULATOR, MARR FAMILY"/>
    <property type="match status" value="1"/>
</dbReference>
<evidence type="ECO:0000256" key="2">
    <source>
        <dbReference type="ARBA" id="ARBA00023125"/>
    </source>
</evidence>
<sequence>MVAGCNLDAALEAVGERWSFLILRGAFNGARHFEQFQSVLGIARNVLANRLARLVEHGILERLPCLDDRRRVEYRLTPKGEALLPAVVALRQWGDRWGCEQPPKARLVDDRDNRPIAEVRVHAHDGRVLGLGDMHWEPAEAVQPLAEASAA</sequence>